<protein>
    <submittedName>
        <fullName evidence="1">Uncharacterized protein</fullName>
    </submittedName>
</protein>
<accession>A0A2A5KNA3</accession>
<keyword evidence="2" id="KW-1185">Reference proteome</keyword>
<comment type="caution">
    <text evidence="1">The sequence shown here is derived from an EMBL/GenBank/DDBJ whole genome shotgun (WGS) entry which is preliminary data.</text>
</comment>
<evidence type="ECO:0000313" key="1">
    <source>
        <dbReference type="EMBL" id="PCK78492.1"/>
    </source>
</evidence>
<dbReference type="RefSeq" id="WP_096764297.1">
    <property type="nucleotide sequence ID" value="NZ_NXDM01000027.1"/>
</dbReference>
<evidence type="ECO:0000313" key="2">
    <source>
        <dbReference type="Proteomes" id="UP000218807"/>
    </source>
</evidence>
<dbReference type="AlphaFoldDB" id="A0A2A5KNA3"/>
<gene>
    <name evidence="1" type="ORF">CPT34_24780</name>
</gene>
<reference evidence="1 2" key="1">
    <citation type="submission" date="2017-09" db="EMBL/GenBank/DDBJ databases">
        <title>Comparative genomics of rhizobia isolated from Phaseolus vulgaris in China.</title>
        <authorList>
            <person name="Tong W."/>
        </authorList>
    </citation>
    <scope>NUCLEOTIDE SEQUENCE [LARGE SCALE GENOMIC DNA]</scope>
    <source>
        <strain evidence="1 2">L101</strain>
    </source>
</reference>
<name>A0A2A5KNA3_9HYPH</name>
<dbReference type="Proteomes" id="UP000218807">
    <property type="component" value="Unassembled WGS sequence"/>
</dbReference>
<organism evidence="1 2">
    <name type="scientific">Rhizobium sophoriradicis</name>
    <dbReference type="NCBI Taxonomy" id="1535245"/>
    <lineage>
        <taxon>Bacteria</taxon>
        <taxon>Pseudomonadati</taxon>
        <taxon>Pseudomonadota</taxon>
        <taxon>Alphaproteobacteria</taxon>
        <taxon>Hyphomicrobiales</taxon>
        <taxon>Rhizobiaceae</taxon>
        <taxon>Rhizobium/Agrobacterium group</taxon>
        <taxon>Rhizobium</taxon>
    </lineage>
</organism>
<sequence>MHPIDGWKKGETRMQKNEQDLCEVMIRHFEQRTNAARADVTRPEIDRSGPPVEVRFRLGATRYAIEHTLLEPFPRSIQMGAEFEAFARELVTTLNGTLPGPGIYDLIFPIHPTAGQHRRTHSTLRAEIIDWVHRAAAELHAECPERPDRDRRPQGYLGYRTGTINGIKLTLKRRTHWAEKGTRHDGTLFLTRLIEADIEPQRRDRIQTALDDKLGKLLECRNEGDATILVLEFTDIALTSHVSIAEALEPLLGGRSDTPDHIFIADTTGDVTWNLFHVLDGHVFSIDTDWIEIEVNSLPSRVVTVNAATSAVMSSTGLAEPTSCLTKPPPI</sequence>
<dbReference type="EMBL" id="NXDM01000027">
    <property type="protein sequence ID" value="PCK78492.1"/>
    <property type="molecule type" value="Genomic_DNA"/>
</dbReference>
<proteinExistence type="predicted"/>